<keyword evidence="1" id="KW-0732">Signal</keyword>
<sequence length="271" mass="30453">MAIKNPICFLLYVLIPSFAAFCLANNNDCPSISSKATYYKTPDGQGTPNGACGLKEWGKSINDGKVAAVSSKLFKCGKGCGTCFEVKCKDKKWCSEKGTKLVVTDYGEGPETDFIMSPKAFAEMAKDKESENYLFKKSVVEVKYERVKCHYYNEGSDFVVKYDKKNSSWPDYISLIILYKGDEEYVEDVKIFVKDEKDKKVELVPMRRAYGAVWDIANHNIIPMVEIKTGKGVCFEWIEGVEPKTVECDIRSGHLKQPVNISERSSASHSM</sequence>
<dbReference type="SUPFAM" id="SSF50685">
    <property type="entry name" value="Barwin-like endoglucanases"/>
    <property type="match status" value="1"/>
</dbReference>
<evidence type="ECO:0000256" key="1">
    <source>
        <dbReference type="SAM" id="SignalP"/>
    </source>
</evidence>
<dbReference type="Gene3D" id="2.40.40.10">
    <property type="entry name" value="RlpA-like domain"/>
    <property type="match status" value="1"/>
</dbReference>
<dbReference type="Proteomes" id="UP001161247">
    <property type="component" value="Chromosome 2"/>
</dbReference>
<feature type="chain" id="PRO_5043886234" evidence="1">
    <location>
        <begin position="25"/>
        <end position="271"/>
    </location>
</feature>
<evidence type="ECO:0000259" key="2">
    <source>
        <dbReference type="PROSITE" id="PS50842"/>
    </source>
</evidence>
<protein>
    <submittedName>
        <fullName evidence="3">OLC1v1031614C1</fullName>
    </submittedName>
</protein>
<dbReference type="InterPro" id="IPR009009">
    <property type="entry name" value="RlpA-like_DPBB"/>
</dbReference>
<dbReference type="SMART" id="SM00837">
    <property type="entry name" value="DPBB_1"/>
    <property type="match status" value="1"/>
</dbReference>
<feature type="signal peptide" evidence="1">
    <location>
        <begin position="1"/>
        <end position="24"/>
    </location>
</feature>
<dbReference type="PROSITE" id="PS50842">
    <property type="entry name" value="EXPANSIN_EG45"/>
    <property type="match status" value="1"/>
</dbReference>
<keyword evidence="4" id="KW-1185">Reference proteome</keyword>
<dbReference type="AlphaFoldDB" id="A0AAV1CKU1"/>
<organism evidence="3 4">
    <name type="scientific">Oldenlandia corymbosa var. corymbosa</name>
    <dbReference type="NCBI Taxonomy" id="529605"/>
    <lineage>
        <taxon>Eukaryota</taxon>
        <taxon>Viridiplantae</taxon>
        <taxon>Streptophyta</taxon>
        <taxon>Embryophyta</taxon>
        <taxon>Tracheophyta</taxon>
        <taxon>Spermatophyta</taxon>
        <taxon>Magnoliopsida</taxon>
        <taxon>eudicotyledons</taxon>
        <taxon>Gunneridae</taxon>
        <taxon>Pentapetalae</taxon>
        <taxon>asterids</taxon>
        <taxon>lamiids</taxon>
        <taxon>Gentianales</taxon>
        <taxon>Rubiaceae</taxon>
        <taxon>Rubioideae</taxon>
        <taxon>Spermacoceae</taxon>
        <taxon>Hedyotis-Oldenlandia complex</taxon>
        <taxon>Oldenlandia</taxon>
    </lineage>
</organism>
<dbReference type="InterPro" id="IPR007118">
    <property type="entry name" value="Expan_Lol_pI"/>
</dbReference>
<evidence type="ECO:0000313" key="3">
    <source>
        <dbReference type="EMBL" id="CAI9095625.1"/>
    </source>
</evidence>
<dbReference type="GO" id="GO:0005576">
    <property type="term" value="C:extracellular region"/>
    <property type="evidence" value="ECO:0007669"/>
    <property type="project" value="InterPro"/>
</dbReference>
<dbReference type="PANTHER" id="PTHR31692:SF2">
    <property type="entry name" value="EXPANSIN-LIKE B1"/>
    <property type="match status" value="1"/>
</dbReference>
<dbReference type="EMBL" id="OX459119">
    <property type="protein sequence ID" value="CAI9095625.1"/>
    <property type="molecule type" value="Genomic_DNA"/>
</dbReference>
<dbReference type="PANTHER" id="PTHR31692">
    <property type="entry name" value="EXPANSIN-B3"/>
    <property type="match status" value="1"/>
</dbReference>
<dbReference type="InterPro" id="IPR036908">
    <property type="entry name" value="RlpA-like_sf"/>
</dbReference>
<feature type="domain" description="Expansin-like EG45" evidence="2">
    <location>
        <begin position="49"/>
        <end position="154"/>
    </location>
</feature>
<dbReference type="Gene3D" id="2.60.40.760">
    <property type="entry name" value="Expansin, cellulose-binding-like domain"/>
    <property type="match status" value="1"/>
</dbReference>
<dbReference type="PRINTS" id="PR01225">
    <property type="entry name" value="EXPANSNFAMLY"/>
</dbReference>
<dbReference type="InterPro" id="IPR036749">
    <property type="entry name" value="Expansin_CBD_sf"/>
</dbReference>
<accession>A0AAV1CKU1</accession>
<dbReference type="InterPro" id="IPR007112">
    <property type="entry name" value="Expansin/allergen_DPBB_dom"/>
</dbReference>
<name>A0AAV1CKU1_OLDCO</name>
<evidence type="ECO:0000313" key="4">
    <source>
        <dbReference type="Proteomes" id="UP001161247"/>
    </source>
</evidence>
<reference evidence="3" key="1">
    <citation type="submission" date="2023-03" db="EMBL/GenBank/DDBJ databases">
        <authorList>
            <person name="Julca I."/>
        </authorList>
    </citation>
    <scope>NUCLEOTIDE SEQUENCE</scope>
</reference>
<dbReference type="Pfam" id="PF03330">
    <property type="entry name" value="DPBB_1"/>
    <property type="match status" value="1"/>
</dbReference>
<gene>
    <name evidence="3" type="ORF">OLC1_LOCUS6555</name>
</gene>
<proteinExistence type="predicted"/>